<proteinExistence type="predicted"/>
<name>A0A9P6SLH1_9HELO</name>
<dbReference type="InterPro" id="IPR052998">
    <property type="entry name" value="Hetero-Diels-Alderase-like"/>
</dbReference>
<evidence type="ECO:0000313" key="3">
    <source>
        <dbReference type="Proteomes" id="UP000785200"/>
    </source>
</evidence>
<dbReference type="SUPFAM" id="SSF63829">
    <property type="entry name" value="Calcium-dependent phosphotriesterase"/>
    <property type="match status" value="1"/>
</dbReference>
<dbReference type="InterPro" id="IPR011042">
    <property type="entry name" value="6-blade_b-propeller_TolB-like"/>
</dbReference>
<gene>
    <name evidence="2" type="ORF">D0Z07_8056</name>
</gene>
<feature type="chain" id="PRO_5040333380" evidence="1">
    <location>
        <begin position="21"/>
        <end position="357"/>
    </location>
</feature>
<evidence type="ECO:0000256" key="1">
    <source>
        <dbReference type="SAM" id="SignalP"/>
    </source>
</evidence>
<dbReference type="Proteomes" id="UP000785200">
    <property type="component" value="Unassembled WGS sequence"/>
</dbReference>
<organism evidence="2 3">
    <name type="scientific">Hyphodiscus hymeniophilus</name>
    <dbReference type="NCBI Taxonomy" id="353542"/>
    <lineage>
        <taxon>Eukaryota</taxon>
        <taxon>Fungi</taxon>
        <taxon>Dikarya</taxon>
        <taxon>Ascomycota</taxon>
        <taxon>Pezizomycotina</taxon>
        <taxon>Leotiomycetes</taxon>
        <taxon>Helotiales</taxon>
        <taxon>Hyphodiscaceae</taxon>
        <taxon>Hyphodiscus</taxon>
    </lineage>
</organism>
<comment type="caution">
    <text evidence="2">The sequence shown here is derived from an EMBL/GenBank/DDBJ whole genome shotgun (WGS) entry which is preliminary data.</text>
</comment>
<dbReference type="PANTHER" id="PTHR42060">
    <property type="entry name" value="NHL REPEAT-CONTAINING PROTEIN-RELATED"/>
    <property type="match status" value="1"/>
</dbReference>
<dbReference type="EMBL" id="VNKQ01000017">
    <property type="protein sequence ID" value="KAG0645893.1"/>
    <property type="molecule type" value="Genomic_DNA"/>
</dbReference>
<keyword evidence="1" id="KW-0732">Signal</keyword>
<accession>A0A9P6SLH1</accession>
<protein>
    <submittedName>
        <fullName evidence="2">Uncharacterized protein</fullName>
    </submittedName>
</protein>
<dbReference type="PANTHER" id="PTHR42060:SF1">
    <property type="entry name" value="NHL REPEAT-CONTAINING PROTEIN"/>
    <property type="match status" value="1"/>
</dbReference>
<feature type="signal peptide" evidence="1">
    <location>
        <begin position="1"/>
        <end position="20"/>
    </location>
</feature>
<evidence type="ECO:0000313" key="2">
    <source>
        <dbReference type="EMBL" id="KAG0645893.1"/>
    </source>
</evidence>
<dbReference type="Gene3D" id="2.120.10.30">
    <property type="entry name" value="TolB, C-terminal domain"/>
    <property type="match status" value="1"/>
</dbReference>
<dbReference type="OrthoDB" id="9977941at2759"/>
<dbReference type="AlphaFoldDB" id="A0A9P6SLH1"/>
<sequence length="357" mass="38316">MYPRSFSAIISLGFAALSSAISIHKPYSNHTNHIPFPSHLVHQFPDPTWVENIRVRSTGELVLTLVTKPDVYYVDPACPSTATLIHNFPQNLAILGITEVQLDQFYVLGSNFTLSPVPNLEIGTDIIYSIDLSNYRASTNSGAIISKIADVPKISFGNGMDTLDASRKLIVIGDSIQGAAWLFNVETGDYSIILREPEMAPPPASGGSSLGINGIRVLPKAYDEVYIYWDNTNAHLFCRVPFSLSTLAKTGPVEILANFTSADLTTDDFALDEKEGYAYLACQQNQILRVPLGGGEAVSVLGGLNSTVVAGPTSVAVARGDECEGTIYVTTNGGLLTPVNGTFTEGGEVIAVKTKRK</sequence>
<reference evidence="2" key="1">
    <citation type="submission" date="2019-07" db="EMBL/GenBank/DDBJ databases">
        <title>Hyphodiscus hymeniophilus genome sequencing and assembly.</title>
        <authorList>
            <person name="Kramer G."/>
            <person name="Nodwell J."/>
        </authorList>
    </citation>
    <scope>NUCLEOTIDE SEQUENCE</scope>
    <source>
        <strain evidence="2">ATCC 34498</strain>
    </source>
</reference>
<keyword evidence="3" id="KW-1185">Reference proteome</keyword>